<dbReference type="PANTHER" id="PTHR23020:SF41">
    <property type="entry name" value="AMINOGLYCOSIDE PHOSPHOTRANSFERASE DOMAIN-CONTAINING PROTEIN"/>
    <property type="match status" value="1"/>
</dbReference>
<dbReference type="Gene3D" id="3.90.1200.10">
    <property type="match status" value="1"/>
</dbReference>
<organism evidence="2">
    <name type="scientific">Caldilineaceae bacterium SB0664_bin_27</name>
    <dbReference type="NCBI Taxonomy" id="2605260"/>
    <lineage>
        <taxon>Bacteria</taxon>
        <taxon>Bacillati</taxon>
        <taxon>Chloroflexota</taxon>
        <taxon>Caldilineae</taxon>
        <taxon>Caldilineales</taxon>
        <taxon>Caldilineaceae</taxon>
    </lineage>
</organism>
<keyword evidence="2" id="KW-0808">Transferase</keyword>
<dbReference type="SMART" id="SM00587">
    <property type="entry name" value="CHK"/>
    <property type="match status" value="1"/>
</dbReference>
<dbReference type="InterPro" id="IPR004119">
    <property type="entry name" value="EcKL"/>
</dbReference>
<feature type="domain" description="CHK kinase-like" evidence="1">
    <location>
        <begin position="131"/>
        <end position="310"/>
    </location>
</feature>
<dbReference type="InterPro" id="IPR011009">
    <property type="entry name" value="Kinase-like_dom_sf"/>
</dbReference>
<name>A0A6B0YYG5_9CHLR</name>
<reference evidence="2" key="1">
    <citation type="submission" date="2019-09" db="EMBL/GenBank/DDBJ databases">
        <title>Characterisation of the sponge microbiome using genome-centric metagenomics.</title>
        <authorList>
            <person name="Engelberts J.P."/>
            <person name="Robbins S.J."/>
            <person name="De Goeij J.M."/>
            <person name="Aranda M."/>
            <person name="Bell S.C."/>
            <person name="Webster N.S."/>
        </authorList>
    </citation>
    <scope>NUCLEOTIDE SEQUENCE</scope>
    <source>
        <strain evidence="2">SB0664_bin_27</strain>
    </source>
</reference>
<dbReference type="PANTHER" id="PTHR23020">
    <property type="entry name" value="UNCHARACTERIZED NUCLEAR HORMONE RECEPTOR-RELATED"/>
    <property type="match status" value="1"/>
</dbReference>
<dbReference type="InterPro" id="IPR015897">
    <property type="entry name" value="CHK_kinase-like"/>
</dbReference>
<dbReference type="AlphaFoldDB" id="A0A6B0YYG5"/>
<dbReference type="EMBL" id="VXRG01000157">
    <property type="protein sequence ID" value="MXY95501.1"/>
    <property type="molecule type" value="Genomic_DNA"/>
</dbReference>
<dbReference type="Pfam" id="PF02958">
    <property type="entry name" value="EcKL"/>
    <property type="match status" value="1"/>
</dbReference>
<evidence type="ECO:0000313" key="2">
    <source>
        <dbReference type="EMBL" id="MXY95501.1"/>
    </source>
</evidence>
<comment type="caution">
    <text evidence="2">The sequence shown here is derived from an EMBL/GenBank/DDBJ whole genome shotgun (WGS) entry which is preliminary data.</text>
</comment>
<evidence type="ECO:0000259" key="1">
    <source>
        <dbReference type="SMART" id="SM00587"/>
    </source>
</evidence>
<sequence>MNRPPIPRDPGEVTAQWMQQALTAGGRSDLFPVVEITREEIGTGVGFMGTVLRCKLRCDEAKAPGEQSLCAPATVIVKLPSPLAKNRRLSRRLGLYKREYDLYRLIASQAPVRSPALLYGDYEAGSDRFVLVLEDFGEWQSVSHFEGASAEQTRRAIRAIARLHGTYWNRTDQPPLNRFTDSFSTRRRILIQLVYLANLAPTLERFGSFFSEDMRRLAETYASRIDSQIVRIAAGPKTFSHGDFRLDNIFFAADGGDEIALIDWQVSGLRSPLFDVAFFLVGSVTTEVRRRIEREVLEEYTEIIADMGVKGFTFAECWRLYREHSLGNLLVMVLACGGLALEDEGRRKVVEVGLQRVLTAVEDLDGGECMPGPAPLFGRGGALAAFSRGAYGVVKALRG</sequence>
<accession>A0A6B0YYG5</accession>
<dbReference type="SUPFAM" id="SSF56112">
    <property type="entry name" value="Protein kinase-like (PK-like)"/>
    <property type="match status" value="1"/>
</dbReference>
<proteinExistence type="predicted"/>
<dbReference type="InterPro" id="IPR052961">
    <property type="entry name" value="Oxido-Kinase-like_Enzymes"/>
</dbReference>
<dbReference type="GO" id="GO:0016740">
    <property type="term" value="F:transferase activity"/>
    <property type="evidence" value="ECO:0007669"/>
    <property type="project" value="UniProtKB-KW"/>
</dbReference>
<gene>
    <name evidence="2" type="ORF">F4Y42_18855</name>
</gene>
<protein>
    <submittedName>
        <fullName evidence="2">Phosphotransferase</fullName>
    </submittedName>
</protein>